<dbReference type="Proteomes" id="UP001164459">
    <property type="component" value="Chromosome"/>
</dbReference>
<evidence type="ECO:0000313" key="4">
    <source>
        <dbReference type="Proteomes" id="UP001164459"/>
    </source>
</evidence>
<dbReference type="RefSeq" id="WP_269036042.1">
    <property type="nucleotide sequence ID" value="NZ_CP114040.1"/>
</dbReference>
<evidence type="ECO:0000256" key="1">
    <source>
        <dbReference type="SAM" id="MobiDB-lite"/>
    </source>
</evidence>
<dbReference type="EMBL" id="CP114040">
    <property type="protein sequence ID" value="WAS93697.1"/>
    <property type="molecule type" value="Genomic_DNA"/>
</dbReference>
<proteinExistence type="predicted"/>
<keyword evidence="4" id="KW-1185">Reference proteome</keyword>
<gene>
    <name evidence="3" type="ORF">O0S08_46790</name>
</gene>
<keyword evidence="2" id="KW-0732">Signal</keyword>
<feature type="chain" id="PRO_5047470028" evidence="2">
    <location>
        <begin position="27"/>
        <end position="431"/>
    </location>
</feature>
<feature type="signal peptide" evidence="2">
    <location>
        <begin position="1"/>
        <end position="26"/>
    </location>
</feature>
<reference evidence="3" key="1">
    <citation type="submission" date="2022-11" db="EMBL/GenBank/DDBJ databases">
        <title>Minimal conservation of predation-associated metabolite biosynthetic gene clusters underscores biosynthetic potential of Myxococcota including descriptions for ten novel species: Archangium lansinium sp. nov., Myxococcus landrumus sp. nov., Nannocystis bai.</title>
        <authorList>
            <person name="Ahearne A."/>
            <person name="Stevens C."/>
            <person name="Dowd S."/>
        </authorList>
    </citation>
    <scope>NUCLEOTIDE SEQUENCE</scope>
    <source>
        <strain evidence="3">Fl3</strain>
    </source>
</reference>
<feature type="compositionally biased region" description="Low complexity" evidence="1">
    <location>
        <begin position="23"/>
        <end position="59"/>
    </location>
</feature>
<feature type="region of interest" description="Disordered" evidence="1">
    <location>
        <begin position="23"/>
        <end position="62"/>
    </location>
</feature>
<organism evidence="3 4">
    <name type="scientific">Nannocystis punicea</name>
    <dbReference type="NCBI Taxonomy" id="2995304"/>
    <lineage>
        <taxon>Bacteria</taxon>
        <taxon>Pseudomonadati</taxon>
        <taxon>Myxococcota</taxon>
        <taxon>Polyangia</taxon>
        <taxon>Nannocystales</taxon>
        <taxon>Nannocystaceae</taxon>
        <taxon>Nannocystis</taxon>
    </lineage>
</organism>
<evidence type="ECO:0000256" key="2">
    <source>
        <dbReference type="SAM" id="SignalP"/>
    </source>
</evidence>
<evidence type="ECO:0000313" key="3">
    <source>
        <dbReference type="EMBL" id="WAS93697.1"/>
    </source>
</evidence>
<protein>
    <submittedName>
        <fullName evidence="3">Uncharacterized protein</fullName>
    </submittedName>
</protein>
<accession>A0ABY7H3B6</accession>
<feature type="compositionally biased region" description="Low complexity" evidence="1">
    <location>
        <begin position="420"/>
        <end position="431"/>
    </location>
</feature>
<feature type="region of interest" description="Disordered" evidence="1">
    <location>
        <begin position="409"/>
        <end position="431"/>
    </location>
</feature>
<name>A0ABY7H3B6_9BACT</name>
<sequence length="431" mass="44695">MSSRAAPPRSLAAALALACCKANAPAGESPPVSAPAEAPVEPEARPDLAAPRPAAEPAPNFTSGPLDYAASATGVLVVWSRHDGEASEIVAQRLDPRGRPLGAPRLVLRTEGEIVDLALGTANGGTWIAHVAALGSEPPSGQLGVVALTDDLSVTSARVLDRFTAEALLAWDSSRVRALALGPDTAVVASLGAPVPCRDRVVGGTRPCPGYHLFAIRSDGFERVGQVGVDGGQSSMGALVDLGAGILVDVWAWHGGPSHADLYLPRGAAATSTPKFRRVPCRPPIRRGFDGEALVSWCAGDDAGIDELCRLSDDDATAACARVHRVTLADRLLTPRKEPLGPPLTARSPRCSGGRPVLDLAWQGGSLRLDPQAPGADLDLRPELGVWTGEYGLQIAGGGQISRLRCEPDDRLTRDPEPAAPLDLLAPATAD</sequence>